<evidence type="ECO:0000256" key="2">
    <source>
        <dbReference type="SAM" id="Phobius"/>
    </source>
</evidence>
<dbReference type="InParanoid" id="A0A3M0C1Y8"/>
<feature type="transmembrane region" description="Helical" evidence="2">
    <location>
        <begin position="358"/>
        <end position="382"/>
    </location>
</feature>
<reference evidence="3 4" key="1">
    <citation type="submission" date="2018-10" db="EMBL/GenBank/DDBJ databases">
        <title>Genomic Encyclopedia of Archaeal and Bacterial Type Strains, Phase II (KMG-II): from individual species to whole genera.</title>
        <authorList>
            <person name="Goeker M."/>
        </authorList>
    </citation>
    <scope>NUCLEOTIDE SEQUENCE [LARGE SCALE GENOMIC DNA]</scope>
    <source>
        <strain evidence="3 4">DSM 25217</strain>
    </source>
</reference>
<dbReference type="EMBL" id="REFR01000014">
    <property type="protein sequence ID" value="RMB02895.1"/>
    <property type="molecule type" value="Genomic_DNA"/>
</dbReference>
<name>A0A3M0C1Y8_9PROT</name>
<feature type="transmembrane region" description="Helical" evidence="2">
    <location>
        <begin position="388"/>
        <end position="411"/>
    </location>
</feature>
<gene>
    <name evidence="3" type="ORF">BXY39_3248</name>
</gene>
<proteinExistence type="predicted"/>
<feature type="transmembrane region" description="Helical" evidence="2">
    <location>
        <begin position="6"/>
        <end position="22"/>
    </location>
</feature>
<keyword evidence="2" id="KW-0472">Membrane</keyword>
<keyword evidence="2" id="KW-0812">Transmembrane</keyword>
<feature type="transmembrane region" description="Helical" evidence="2">
    <location>
        <begin position="331"/>
        <end position="351"/>
    </location>
</feature>
<keyword evidence="4" id="KW-1185">Reference proteome</keyword>
<comment type="caution">
    <text evidence="3">The sequence shown here is derived from an EMBL/GenBank/DDBJ whole genome shotgun (WGS) entry which is preliminary data.</text>
</comment>
<accession>A0A3M0C1Y8</accession>
<feature type="transmembrane region" description="Helical" evidence="2">
    <location>
        <begin position="174"/>
        <end position="196"/>
    </location>
</feature>
<protein>
    <submittedName>
        <fullName evidence="3">Uncharacterized protein</fullName>
    </submittedName>
</protein>
<feature type="transmembrane region" description="Helical" evidence="2">
    <location>
        <begin position="34"/>
        <end position="50"/>
    </location>
</feature>
<feature type="transmembrane region" description="Helical" evidence="2">
    <location>
        <begin position="121"/>
        <end position="141"/>
    </location>
</feature>
<feature type="transmembrane region" description="Helical" evidence="2">
    <location>
        <begin position="56"/>
        <end position="74"/>
    </location>
</feature>
<dbReference type="Proteomes" id="UP000271227">
    <property type="component" value="Unassembled WGS sequence"/>
</dbReference>
<organism evidence="3 4">
    <name type="scientific">Eilatimonas milleporae</name>
    <dbReference type="NCBI Taxonomy" id="911205"/>
    <lineage>
        <taxon>Bacteria</taxon>
        <taxon>Pseudomonadati</taxon>
        <taxon>Pseudomonadota</taxon>
        <taxon>Alphaproteobacteria</taxon>
        <taxon>Kordiimonadales</taxon>
        <taxon>Kordiimonadaceae</taxon>
        <taxon>Eilatimonas</taxon>
    </lineage>
</organism>
<sequence>MPVNLVILTLVTAGAPLIAGMLSRTPVLRRGLDGFVLVTVLALGVLSLLPDAMAHLGLPALLLAALGFGLPWLAERLLHHGETATHRLLLVLSVCAFALHVAGDGAALAHFGARIGDDGNFAAGMIILHRMGVATALWWLLRPMLGVAGSLAMILLLAVVTPAGYMLGSALDGVVHAPVSAGLLAFAAGSLLHVMLHPVEMPAQHTPPAGGTETTGNAGNAEADTGNRRRRAYAMAHRIGTCAGLVFVALVWGGVLTGDGTADPGMADHGMADHGIVGHAPADPALAEKALTDPEKANQEQVGQEQAGREQTGREQTGHTLTGHDLTGHGAAMDLTVVRLLSPLLLTLLAVRGAAPWTVLAAVTAGLTGPLSPAATWIAAWTSAWPPAAGILLLCNATLALWAVAVAGLMIRDGARRFFEPFVPAHRGHSHGTHANMSAPGTSA</sequence>
<evidence type="ECO:0000313" key="4">
    <source>
        <dbReference type="Proteomes" id="UP000271227"/>
    </source>
</evidence>
<keyword evidence="2" id="KW-1133">Transmembrane helix</keyword>
<feature type="transmembrane region" description="Helical" evidence="2">
    <location>
        <begin position="86"/>
        <end position="109"/>
    </location>
</feature>
<dbReference type="AlphaFoldDB" id="A0A3M0C1Y8"/>
<dbReference type="RefSeq" id="WP_170163891.1">
    <property type="nucleotide sequence ID" value="NZ_REFR01000014.1"/>
</dbReference>
<feature type="transmembrane region" description="Helical" evidence="2">
    <location>
        <begin position="148"/>
        <end position="168"/>
    </location>
</feature>
<feature type="region of interest" description="Disordered" evidence="1">
    <location>
        <begin position="295"/>
        <end position="325"/>
    </location>
</feature>
<evidence type="ECO:0000313" key="3">
    <source>
        <dbReference type="EMBL" id="RMB02895.1"/>
    </source>
</evidence>
<evidence type="ECO:0000256" key="1">
    <source>
        <dbReference type="SAM" id="MobiDB-lite"/>
    </source>
</evidence>
<feature type="transmembrane region" description="Helical" evidence="2">
    <location>
        <begin position="235"/>
        <end position="255"/>
    </location>
</feature>
<feature type="compositionally biased region" description="Basic and acidic residues" evidence="1">
    <location>
        <begin position="307"/>
        <end position="317"/>
    </location>
</feature>